<evidence type="ECO:0000313" key="1">
    <source>
        <dbReference type="EMBL" id="MDR6433614.1"/>
    </source>
</evidence>
<protein>
    <submittedName>
        <fullName evidence="1">Phosphoserine aminotransferase</fullName>
    </submittedName>
</protein>
<keyword evidence="1" id="KW-0032">Aminotransferase</keyword>
<dbReference type="Proteomes" id="UP001184614">
    <property type="component" value="Unassembled WGS sequence"/>
</dbReference>
<dbReference type="GO" id="GO:0008483">
    <property type="term" value="F:transaminase activity"/>
    <property type="evidence" value="ECO:0007669"/>
    <property type="project" value="UniProtKB-KW"/>
</dbReference>
<dbReference type="RefSeq" id="WP_404989662.1">
    <property type="nucleotide sequence ID" value="NZ_JAVDQT010000006.1"/>
</dbReference>
<dbReference type="InterPro" id="IPR015421">
    <property type="entry name" value="PyrdxlP-dep_Trfase_major"/>
</dbReference>
<keyword evidence="2" id="KW-1185">Reference proteome</keyword>
<name>A0ABU1MC45_9HYPH</name>
<evidence type="ECO:0000313" key="2">
    <source>
        <dbReference type="Proteomes" id="UP001184614"/>
    </source>
</evidence>
<proteinExistence type="predicted"/>
<dbReference type="Gene3D" id="3.40.640.10">
    <property type="entry name" value="Type I PLP-dependent aspartate aminotransferase-like (Major domain)"/>
    <property type="match status" value="1"/>
</dbReference>
<organism evidence="1 2">
    <name type="scientific">Brucella pseudogrignonensis</name>
    <dbReference type="NCBI Taxonomy" id="419475"/>
    <lineage>
        <taxon>Bacteria</taxon>
        <taxon>Pseudomonadati</taxon>
        <taxon>Pseudomonadota</taxon>
        <taxon>Alphaproteobacteria</taxon>
        <taxon>Hyphomicrobiales</taxon>
        <taxon>Brucellaceae</taxon>
        <taxon>Brucella/Ochrobactrum group</taxon>
        <taxon>Brucella</taxon>
    </lineage>
</organism>
<dbReference type="InterPro" id="IPR015424">
    <property type="entry name" value="PyrdxlP-dep_Trfase"/>
</dbReference>
<dbReference type="EMBL" id="JAVDQT010000006">
    <property type="protein sequence ID" value="MDR6433614.1"/>
    <property type="molecule type" value="Genomic_DNA"/>
</dbReference>
<gene>
    <name evidence="1" type="ORF">J2782_003360</name>
</gene>
<reference evidence="1 2" key="1">
    <citation type="submission" date="2023-07" db="EMBL/GenBank/DDBJ databases">
        <title>Sorghum-associated microbial communities from plants grown in Nebraska, USA.</title>
        <authorList>
            <person name="Schachtman D."/>
        </authorList>
    </citation>
    <scope>NUCLEOTIDE SEQUENCE [LARGE SCALE GENOMIC DNA]</scope>
    <source>
        <strain evidence="1 2">DS1730</strain>
    </source>
</reference>
<keyword evidence="1" id="KW-0808">Transferase</keyword>
<comment type="caution">
    <text evidence="1">The sequence shown here is derived from an EMBL/GenBank/DDBJ whole genome shotgun (WGS) entry which is preliminary data.</text>
</comment>
<accession>A0ABU1MC45</accession>
<dbReference type="SUPFAM" id="SSF53383">
    <property type="entry name" value="PLP-dependent transferases"/>
    <property type="match status" value="1"/>
</dbReference>
<sequence>MHSHEIQKIIQIAENATRNGPPSRPGNPYFGVGPITDGTDGILASQQLNFEFGRWLTANYRKYDDRGRDLGGFTIAEIEQSMHRGYPADKIILDMMREIHSYFGFSEKNRLAVGLGGGHSGFTSCIMHLMNTSPDCQVYVDTPAPEGDDAAGAGFFRQSWAAQIIEMQRHAKDGDVSRLHFAASEGAIPDTAWLKSRRIRLFIGVGHETTGATSYSAADIRNLCDWLDADPHNHHAILDATSLLGAMAWEPSLIKAVMEKCCLFTPLQKAIGGIAGYFVASFTPHALALIGRNQQTLSWFIPRQLRLTAPLDPKRPLSSQSSVEIGPFYDPASDKMLGGVINTFSVLAFARTTFGLMRVKSRIGNVEALNLASIRNRDVIANWTKTSTLLSLSVSDVERRGAAVTLLSVNDADITDPETHARILAKAKSLLGYEGITHASGRHEAGLCAAFYINAFPGTPGDFRAWVGGVRSEEDVLLLLENLQYAWQRAKIVVLQSDNDSTVTATDITGHIRRELDISISSDHAEQLLELRKNAEDIAALSVAMLACRADEYPELVKELTAHLRRLSCSAAAVNPILARA</sequence>